<dbReference type="KEGG" id="bmeg:BG04_3125"/>
<dbReference type="RefSeq" id="WP_013081858.1">
    <property type="nucleotide sequence ID" value="NZ_BCVB01000007.1"/>
</dbReference>
<accession>A0A0B6AME0</accession>
<evidence type="ECO:0000313" key="1">
    <source>
        <dbReference type="EMBL" id="AJI24681.1"/>
    </source>
</evidence>
<gene>
    <name evidence="1" type="ORF">BG04_3125</name>
</gene>
<reference evidence="1 2" key="1">
    <citation type="journal article" date="2015" name="Genome Announc.">
        <title>Complete genome sequences for 35 biothreat assay-relevant bacillus species.</title>
        <authorList>
            <person name="Johnson S.L."/>
            <person name="Daligault H.E."/>
            <person name="Davenport K.W."/>
            <person name="Jaissle J."/>
            <person name="Frey K.G."/>
            <person name="Ladner J.T."/>
            <person name="Broomall S.M."/>
            <person name="Bishop-Lilly K.A."/>
            <person name="Bruce D.C."/>
            <person name="Gibbons H.S."/>
            <person name="Coyne S.R."/>
            <person name="Lo C.C."/>
            <person name="Meincke L."/>
            <person name="Munk A.C."/>
            <person name="Koroleva G.I."/>
            <person name="Rosenzweig C.N."/>
            <person name="Palacios G.F."/>
            <person name="Redden C.L."/>
            <person name="Minogue T.D."/>
            <person name="Chain P.S."/>
        </authorList>
    </citation>
    <scope>NUCLEOTIDE SEQUENCE [LARGE SCALE GENOMIC DNA]</scope>
    <source>
        <strain evidence="2">ATCC 14581 / DSM 32 / JCM 2506 / NBRC 15308 / NCIMB 9376 / NCTC 10342 / NRRL B-14308 / VKM B-512</strain>
    </source>
</reference>
<dbReference type="AlphaFoldDB" id="A0A0B6AME0"/>
<protein>
    <submittedName>
        <fullName evidence="1">YolD-like family protein</fullName>
    </submittedName>
</protein>
<sequence length="60" mass="7003">MILKALKTNKLLTINYQNNGFVQTVKGYIQNLNLLEQTLLLKDENQHVRSLRLSSIKNIY</sequence>
<dbReference type="GeneID" id="93641189"/>
<dbReference type="Proteomes" id="UP000031829">
    <property type="component" value="Chromosome"/>
</dbReference>
<name>A0A0B6AME0_PRIM2</name>
<dbReference type="InterPro" id="IPR014962">
    <property type="entry name" value="YolD"/>
</dbReference>
<dbReference type="EMBL" id="CP009920">
    <property type="protein sequence ID" value="AJI24681.1"/>
    <property type="molecule type" value="Genomic_DNA"/>
</dbReference>
<organism evidence="1 2">
    <name type="scientific">Priestia megaterium (strain ATCC 14581 / DSM 32 / CCUG 1817 / JCM 2506 / NBRC 15308 / NCIMB 9376 / NCTC 10342 / NRRL B-14308 / VKM B-512 / Ford 19)</name>
    <name type="common">Bacillus megaterium</name>
    <dbReference type="NCBI Taxonomy" id="1348623"/>
    <lineage>
        <taxon>Bacteria</taxon>
        <taxon>Bacillati</taxon>
        <taxon>Bacillota</taxon>
        <taxon>Bacilli</taxon>
        <taxon>Bacillales</taxon>
        <taxon>Bacillaceae</taxon>
        <taxon>Priestia</taxon>
    </lineage>
</organism>
<dbReference type="Pfam" id="PF08863">
    <property type="entry name" value="YolD"/>
    <property type="match status" value="1"/>
</dbReference>
<evidence type="ECO:0000313" key="2">
    <source>
        <dbReference type="Proteomes" id="UP000031829"/>
    </source>
</evidence>
<proteinExistence type="predicted"/>
<dbReference type="HOGENOM" id="CLU_2931632_0_0_9"/>